<gene>
    <name evidence="1" type="ORF">R3P38DRAFT_3246883</name>
</gene>
<organism evidence="1 2">
    <name type="scientific">Favolaschia claudopus</name>
    <dbReference type="NCBI Taxonomy" id="2862362"/>
    <lineage>
        <taxon>Eukaryota</taxon>
        <taxon>Fungi</taxon>
        <taxon>Dikarya</taxon>
        <taxon>Basidiomycota</taxon>
        <taxon>Agaricomycotina</taxon>
        <taxon>Agaricomycetes</taxon>
        <taxon>Agaricomycetidae</taxon>
        <taxon>Agaricales</taxon>
        <taxon>Marasmiineae</taxon>
        <taxon>Mycenaceae</taxon>
        <taxon>Favolaschia</taxon>
    </lineage>
</organism>
<reference evidence="1 2" key="1">
    <citation type="journal article" date="2024" name="J Genomics">
        <title>Draft genome sequencing and assembly of Favolaschia claudopus CIRM-BRFM 2984 isolated from oak limbs.</title>
        <authorList>
            <person name="Navarro D."/>
            <person name="Drula E."/>
            <person name="Chaduli D."/>
            <person name="Cazenave R."/>
            <person name="Ahrendt S."/>
            <person name="Wang J."/>
            <person name="Lipzen A."/>
            <person name="Daum C."/>
            <person name="Barry K."/>
            <person name="Grigoriev I.V."/>
            <person name="Favel A."/>
            <person name="Rosso M.N."/>
            <person name="Martin F."/>
        </authorList>
    </citation>
    <scope>NUCLEOTIDE SEQUENCE [LARGE SCALE GENOMIC DNA]</scope>
    <source>
        <strain evidence="1 2">CIRM-BRFM 2984</strain>
    </source>
</reference>
<protein>
    <submittedName>
        <fullName evidence="1">Uncharacterized protein</fullName>
    </submittedName>
</protein>
<evidence type="ECO:0000313" key="1">
    <source>
        <dbReference type="EMBL" id="KAK6964784.1"/>
    </source>
</evidence>
<proteinExistence type="predicted"/>
<evidence type="ECO:0000313" key="2">
    <source>
        <dbReference type="Proteomes" id="UP001362999"/>
    </source>
</evidence>
<accession>A0AAV9Z0D5</accession>
<dbReference type="EMBL" id="JAWWNJ010000297">
    <property type="protein sequence ID" value="KAK6964784.1"/>
    <property type="molecule type" value="Genomic_DNA"/>
</dbReference>
<dbReference type="AlphaFoldDB" id="A0AAV9Z0D5"/>
<keyword evidence="2" id="KW-1185">Reference proteome</keyword>
<dbReference type="Proteomes" id="UP001362999">
    <property type="component" value="Unassembled WGS sequence"/>
</dbReference>
<comment type="caution">
    <text evidence="1">The sequence shown here is derived from an EMBL/GenBank/DDBJ whole genome shotgun (WGS) entry which is preliminary data.</text>
</comment>
<name>A0AAV9Z0D5_9AGAR</name>
<sequence>MVVHPSSPIQTLQFEPTPKAIGGGLTALPEFRFLPTISVRAHIARQRDLSGHLR</sequence>